<dbReference type="HOGENOM" id="CLU_3170743_0_0_10"/>
<sequence length="47" mass="5529">MQFCNRLADERAIGNKSLHQRQLAVGRYKLSFSYYFNDITPNGQTEF</sequence>
<organism evidence="1 2">
    <name type="scientific">Niastella koreensis (strain DSM 17620 / KACC 11465 / NBRC 106392 / GR20-10)</name>
    <dbReference type="NCBI Taxonomy" id="700598"/>
    <lineage>
        <taxon>Bacteria</taxon>
        <taxon>Pseudomonadati</taxon>
        <taxon>Bacteroidota</taxon>
        <taxon>Chitinophagia</taxon>
        <taxon>Chitinophagales</taxon>
        <taxon>Chitinophagaceae</taxon>
        <taxon>Niastella</taxon>
    </lineage>
</organism>
<evidence type="ECO:0000313" key="2">
    <source>
        <dbReference type="Proteomes" id="UP000005438"/>
    </source>
</evidence>
<dbReference type="STRING" id="700598.Niako_3847"/>
<name>G8T8G9_NIAKG</name>
<dbReference type="KEGG" id="nko:Niako_3847"/>
<proteinExistence type="predicted"/>
<dbReference type="EMBL" id="CP003178">
    <property type="protein sequence ID" value="AEW00141.1"/>
    <property type="molecule type" value="Genomic_DNA"/>
</dbReference>
<accession>G8T8G9</accession>
<dbReference type="AlphaFoldDB" id="G8T8G9"/>
<reference evidence="1 2" key="1">
    <citation type="submission" date="2011-12" db="EMBL/GenBank/DDBJ databases">
        <title>The complete genome of Niastella koreensis GR20-10.</title>
        <authorList>
            <consortium name="US DOE Joint Genome Institute (JGI-PGF)"/>
            <person name="Lucas S."/>
            <person name="Han J."/>
            <person name="Lapidus A."/>
            <person name="Bruce D."/>
            <person name="Goodwin L."/>
            <person name="Pitluck S."/>
            <person name="Peters L."/>
            <person name="Kyrpides N."/>
            <person name="Mavromatis K."/>
            <person name="Ivanova N."/>
            <person name="Mikhailova N."/>
            <person name="Davenport K."/>
            <person name="Saunders E."/>
            <person name="Detter J.C."/>
            <person name="Tapia R."/>
            <person name="Han C."/>
            <person name="Land M."/>
            <person name="Hauser L."/>
            <person name="Markowitz V."/>
            <person name="Cheng J.-F."/>
            <person name="Hugenholtz P."/>
            <person name="Woyke T."/>
            <person name="Wu D."/>
            <person name="Tindall B."/>
            <person name="Pomrenke H."/>
            <person name="Brambilla E."/>
            <person name="Klenk H.-P."/>
            <person name="Eisen J.A."/>
        </authorList>
    </citation>
    <scope>NUCLEOTIDE SEQUENCE [LARGE SCALE GENOMIC DNA]</scope>
    <source>
        <strain evidence="2">DSM 17620 / KACC 11465 / NBRC 106392 / GR20-10</strain>
    </source>
</reference>
<protein>
    <submittedName>
        <fullName evidence="1">Uncharacterized protein</fullName>
    </submittedName>
</protein>
<evidence type="ECO:0000313" key="1">
    <source>
        <dbReference type="EMBL" id="AEW00141.1"/>
    </source>
</evidence>
<gene>
    <name evidence="1" type="ordered locus">Niako_3847</name>
</gene>
<dbReference type="Proteomes" id="UP000005438">
    <property type="component" value="Chromosome"/>
</dbReference>